<dbReference type="Pfam" id="PF01370">
    <property type="entry name" value="Epimerase"/>
    <property type="match status" value="1"/>
</dbReference>
<dbReference type="InterPro" id="IPR020904">
    <property type="entry name" value="Sc_DH/Rdtase_CS"/>
</dbReference>
<evidence type="ECO:0000313" key="8">
    <source>
        <dbReference type="Proteomes" id="UP000177416"/>
    </source>
</evidence>
<evidence type="ECO:0000256" key="4">
    <source>
        <dbReference type="ARBA" id="ARBA00023235"/>
    </source>
</evidence>
<dbReference type="PROSITE" id="PS00061">
    <property type="entry name" value="ADH_SHORT"/>
    <property type="match status" value="1"/>
</dbReference>
<evidence type="ECO:0000256" key="5">
    <source>
        <dbReference type="HAMAP-Rule" id="MF_00956"/>
    </source>
</evidence>
<feature type="domain" description="NAD-dependent epimerase/dehydratase" evidence="6">
    <location>
        <begin position="9"/>
        <end position="240"/>
    </location>
</feature>
<keyword evidence="4 5" id="KW-0413">Isomerase</keyword>
<reference evidence="7 8" key="1">
    <citation type="journal article" date="2016" name="Nat. Commun.">
        <title>Thousands of microbial genomes shed light on interconnected biogeochemical processes in an aquifer system.</title>
        <authorList>
            <person name="Anantharaman K."/>
            <person name="Brown C.T."/>
            <person name="Hug L.A."/>
            <person name="Sharon I."/>
            <person name="Castelle C.J."/>
            <person name="Probst A.J."/>
            <person name="Thomas B.C."/>
            <person name="Singh A."/>
            <person name="Wilkins M.J."/>
            <person name="Karaoz U."/>
            <person name="Brodie E.L."/>
            <person name="Williams K.H."/>
            <person name="Hubbard S.S."/>
            <person name="Banfield J.F."/>
        </authorList>
    </citation>
    <scope>NUCLEOTIDE SEQUENCE [LARGE SCALE GENOMIC DNA]</scope>
</reference>
<feature type="binding site" evidence="5">
    <location>
        <position position="144"/>
    </location>
    <ligand>
        <name>NADP(+)</name>
        <dbReference type="ChEBI" id="CHEBI:58349"/>
    </ligand>
</feature>
<comment type="caution">
    <text evidence="5">Lacks conserved residue(s) required for the propagation of feature annotation.</text>
</comment>
<keyword evidence="5" id="KW-0511">Multifunctional enzyme</keyword>
<dbReference type="Gene3D" id="3.40.50.720">
    <property type="entry name" value="NAD(P)-binding Rossmann-like Domain"/>
    <property type="match status" value="1"/>
</dbReference>
<dbReference type="InterPro" id="IPR028614">
    <property type="entry name" value="GDP_fucose/colitose_synth"/>
</dbReference>
<comment type="pathway">
    <text evidence="5">Nucleotide-sugar biosynthesis; GDP-L-fucose biosynthesis via de novo pathway; GDP-L-fucose from GDP-alpha-D-mannose: step 2/2.</text>
</comment>
<comment type="catalytic activity">
    <reaction evidence="5">
        <text>GDP-beta-L-fucose + NADP(+) = GDP-4-dehydro-alpha-D-rhamnose + NADPH + H(+)</text>
        <dbReference type="Rhea" id="RHEA:18885"/>
        <dbReference type="ChEBI" id="CHEBI:15378"/>
        <dbReference type="ChEBI" id="CHEBI:57273"/>
        <dbReference type="ChEBI" id="CHEBI:57783"/>
        <dbReference type="ChEBI" id="CHEBI:57964"/>
        <dbReference type="ChEBI" id="CHEBI:58349"/>
        <dbReference type="EC" id="1.1.1.271"/>
    </reaction>
</comment>
<dbReference type="AlphaFoldDB" id="A0A1F5ZS01"/>
<name>A0A1F5ZS01_9BACT</name>
<dbReference type="InterPro" id="IPR001509">
    <property type="entry name" value="Epimerase_deHydtase"/>
</dbReference>
<keyword evidence="2 5" id="KW-0521">NADP</keyword>
<dbReference type="GO" id="GO:0070401">
    <property type="term" value="F:NADP+ binding"/>
    <property type="evidence" value="ECO:0007669"/>
    <property type="project" value="UniProtKB-UniRule"/>
</dbReference>
<dbReference type="CDD" id="cd05239">
    <property type="entry name" value="GDP_FS_SDR_e"/>
    <property type="match status" value="1"/>
</dbReference>
<protein>
    <recommendedName>
        <fullName evidence="5">GDP-L-fucose synthase</fullName>
        <ecNumber evidence="5">1.1.1.271</ecNumber>
    </recommendedName>
    <alternativeName>
        <fullName evidence="5">GDP-4-keto-6-deoxy-D-mannose-3,5-epimerase-4-reductase</fullName>
    </alternativeName>
</protein>
<evidence type="ECO:0000256" key="3">
    <source>
        <dbReference type="ARBA" id="ARBA00023002"/>
    </source>
</evidence>
<dbReference type="PANTHER" id="PTHR43238:SF1">
    <property type="entry name" value="GDP-L-FUCOSE SYNTHASE"/>
    <property type="match status" value="1"/>
</dbReference>
<feature type="binding site" evidence="5">
    <location>
        <position position="273"/>
    </location>
    <ligand>
        <name>substrate</name>
    </ligand>
</feature>
<dbReference type="GO" id="GO:0016853">
    <property type="term" value="F:isomerase activity"/>
    <property type="evidence" value="ECO:0007669"/>
    <property type="project" value="UniProtKB-KW"/>
</dbReference>
<keyword evidence="3 5" id="KW-0560">Oxidoreductase</keyword>
<dbReference type="GO" id="GO:0050577">
    <property type="term" value="F:GDP-L-fucose synthase activity"/>
    <property type="evidence" value="ECO:0007669"/>
    <property type="project" value="UniProtKB-UniRule"/>
</dbReference>
<comment type="caution">
    <text evidence="7">The sequence shown here is derived from an EMBL/GenBank/DDBJ whole genome shotgun (WGS) entry which is preliminary data.</text>
</comment>
<feature type="binding site" evidence="5">
    <location>
        <position position="206"/>
    </location>
    <ligand>
        <name>substrate</name>
    </ligand>
</feature>
<dbReference type="InterPro" id="IPR036291">
    <property type="entry name" value="NAD(P)-bd_dom_sf"/>
</dbReference>
<feature type="binding site" evidence="5">
    <location>
        <begin position="13"/>
        <end position="19"/>
    </location>
    <ligand>
        <name>NADP(+)</name>
        <dbReference type="ChEBI" id="CHEBI:58349"/>
    </ligand>
</feature>
<dbReference type="PANTHER" id="PTHR43238">
    <property type="entry name" value="GDP-L-FUCOSE SYNTHASE"/>
    <property type="match status" value="1"/>
</dbReference>
<sequence length="315" mass="35306">MTNLRNKEIYISGGNGFLGSHLVDRLVGEGISRERIATPRSSRLDLRNFDHAVEAVRDKRIVFHLAGNVGGIGYNQEHPGTLFYDNLMMGVNLIEACRQNGGVEKLILVGTICSYPKFTELPFREENLWHGFPEETNAPYGIAKKALLMMAQAYQQEFGLNSIYLLPVNLYGPRDHFDPRVSHVIPALIKKFVEAREQKAKEMTAWGTGRATREFLYVEDAAEGITLAAQDLNELTPVNLGSGMEISIKELTELIADLVGFDGEIFWDTTKPDGQPRRRLDTTKAKELFGFAAKTDFRSGLAATIAWYRQARDHA</sequence>
<accession>A0A1F5ZS01</accession>
<feature type="binding site" evidence="5">
    <location>
        <position position="191"/>
    </location>
    <ligand>
        <name>substrate</name>
    </ligand>
</feature>
<feature type="site" description="Important for catalytic activity" evidence="5">
    <location>
        <position position="113"/>
    </location>
</feature>
<dbReference type="Proteomes" id="UP000177416">
    <property type="component" value="Unassembled WGS sequence"/>
</dbReference>
<dbReference type="UniPathway" id="UPA00128">
    <property type="reaction ID" value="UER00191"/>
</dbReference>
<dbReference type="GO" id="GO:0042351">
    <property type="term" value="P:'de novo' GDP-L-fucose biosynthetic process"/>
    <property type="evidence" value="ECO:0007669"/>
    <property type="project" value="UniProtKB-UniRule"/>
</dbReference>
<dbReference type="HAMAP" id="MF_00956">
    <property type="entry name" value="GDP_fucose_synth"/>
    <property type="match status" value="1"/>
</dbReference>
<evidence type="ECO:0000313" key="7">
    <source>
        <dbReference type="EMBL" id="OGG15276.1"/>
    </source>
</evidence>
<proteinExistence type="inferred from homology"/>
<comment type="similarity">
    <text evidence="1 5">Belongs to the NAD(P)-dependent epimerase/dehydratase family. Fucose synthase subfamily.</text>
</comment>
<feature type="binding site" evidence="5">
    <location>
        <position position="183"/>
    </location>
    <ligand>
        <name>NADP(+)</name>
        <dbReference type="ChEBI" id="CHEBI:58349"/>
    </ligand>
</feature>
<evidence type="ECO:0000256" key="1">
    <source>
        <dbReference type="ARBA" id="ARBA00005959"/>
    </source>
</evidence>
<feature type="binding site" evidence="5">
    <location>
        <position position="213"/>
    </location>
    <ligand>
        <name>substrate</name>
    </ligand>
</feature>
<organism evidence="7 8">
    <name type="scientific">Candidatus Gottesmanbacteria bacterium RIFCSPHIGHO2_01_FULL_46_14</name>
    <dbReference type="NCBI Taxonomy" id="1798380"/>
    <lineage>
        <taxon>Bacteria</taxon>
        <taxon>Candidatus Gottesmaniibacteriota</taxon>
    </lineage>
</organism>
<dbReference type="EMBL" id="MFJJ01000005">
    <property type="protein sequence ID" value="OGG15276.1"/>
    <property type="molecule type" value="Genomic_DNA"/>
</dbReference>
<feature type="binding site" evidence="5">
    <location>
        <begin position="167"/>
        <end position="170"/>
    </location>
    <ligand>
        <name>NADP(+)</name>
        <dbReference type="ChEBI" id="CHEBI:58349"/>
    </ligand>
</feature>
<evidence type="ECO:0000256" key="2">
    <source>
        <dbReference type="ARBA" id="ARBA00022857"/>
    </source>
</evidence>
<dbReference type="SUPFAM" id="SSF51735">
    <property type="entry name" value="NAD(P)-binding Rossmann-fold domains"/>
    <property type="match status" value="1"/>
</dbReference>
<evidence type="ECO:0000259" key="6">
    <source>
        <dbReference type="Pfam" id="PF01370"/>
    </source>
</evidence>
<feature type="active site" description="Proton donor/acceptor" evidence="5">
    <location>
        <position position="140"/>
    </location>
</feature>
<dbReference type="Gene3D" id="3.90.25.10">
    <property type="entry name" value="UDP-galactose 4-epimerase, domain 1"/>
    <property type="match status" value="1"/>
</dbReference>
<dbReference type="EC" id="1.1.1.271" evidence="5"/>
<feature type="site" description="Important for catalytic activity" evidence="5">
    <location>
        <position position="111"/>
    </location>
</feature>
<gene>
    <name evidence="5" type="primary">fcl</name>
    <name evidence="7" type="ORF">A2875_00595</name>
</gene>
<comment type="function">
    <text evidence="5">Catalyzes the two-step NADP-dependent conversion of GDP-4-dehydro-6-deoxy-D-mannose to GDP-fucose, involving an epimerase and a reductase reaction.</text>
</comment>